<comment type="caution">
    <text evidence="4">The sequence shown here is derived from an EMBL/GenBank/DDBJ whole genome shotgun (WGS) entry which is preliminary data.</text>
</comment>
<dbReference type="SMART" id="SM00355">
    <property type="entry name" value="ZnF_C2H2"/>
    <property type="match status" value="3"/>
</dbReference>
<gene>
    <name evidence="4" type="ORF">FN846DRAFT_572648</name>
</gene>
<dbReference type="Proteomes" id="UP000326924">
    <property type="component" value="Unassembled WGS sequence"/>
</dbReference>
<dbReference type="InParanoid" id="A0A5J5EEF9"/>
<dbReference type="OrthoDB" id="654211at2759"/>
<dbReference type="Gene3D" id="3.30.160.60">
    <property type="entry name" value="Classic Zinc Finger"/>
    <property type="match status" value="1"/>
</dbReference>
<sequence length="426" mass="48313">MNEPLTRAYHVCRCFRPLVNPKGRKAERSLPRRLKDAQRNIPDQSSNSSTFFLDVFICLIMFCRPISPSIGVNGIQPLDERDAHKELLLHRLDLPPSPQADHPVHYAHASECQQSGYLTPLPSTFGSRSASIEPVCWQIPSQPSTPISLDGLDYTSDSQHNDFVLTPIPRAGFLPPETLERPAILMTGLDTSSAQSNPALSNQVESSSQSHPYIQASHVLSSGYISGPSTSHSYDSYDREALYTPHFAIESPVPHYAPIESPSLPWPRAYEESHIPRHYSEDPWPEGSLDSCTGDFQERGYKCSSARCRFTASSPEQLTKHQQKHLKMHHCRFPSCTRTEGFATPNDRERHEKSIHKIPGCYWKCLDSNCSSYGKEFSRRDNLKDHLRRMHPVPEGMSESEASAQRSRMADMWRFDKGRNPEMLRR</sequence>
<accession>A0A5J5EEF9</accession>
<evidence type="ECO:0000256" key="1">
    <source>
        <dbReference type="PROSITE-ProRule" id="PRU00042"/>
    </source>
</evidence>
<feature type="region of interest" description="Disordered" evidence="2">
    <location>
        <begin position="389"/>
        <end position="426"/>
    </location>
</feature>
<protein>
    <recommendedName>
        <fullName evidence="3">C2H2-type domain-containing protein</fullName>
    </recommendedName>
</protein>
<feature type="compositionally biased region" description="Basic and acidic residues" evidence="2">
    <location>
        <begin position="25"/>
        <end position="38"/>
    </location>
</feature>
<keyword evidence="1" id="KW-0862">Zinc</keyword>
<evidence type="ECO:0000313" key="4">
    <source>
        <dbReference type="EMBL" id="KAA8893098.1"/>
    </source>
</evidence>
<dbReference type="EMBL" id="VXIS01000504">
    <property type="protein sequence ID" value="KAA8893098.1"/>
    <property type="molecule type" value="Genomic_DNA"/>
</dbReference>
<keyword evidence="5" id="KW-1185">Reference proteome</keyword>
<feature type="domain" description="C2H2-type" evidence="3">
    <location>
        <begin position="368"/>
        <end position="391"/>
    </location>
</feature>
<reference evidence="4 5" key="1">
    <citation type="submission" date="2019-09" db="EMBL/GenBank/DDBJ databases">
        <title>Draft genome of the ectomycorrhizal ascomycete Sphaerosporella brunnea.</title>
        <authorList>
            <consortium name="DOE Joint Genome Institute"/>
            <person name="Benucci G.M."/>
            <person name="Marozzi G."/>
            <person name="Antonielli L."/>
            <person name="Sanchez S."/>
            <person name="Marco P."/>
            <person name="Wang X."/>
            <person name="Falini L.B."/>
            <person name="Barry K."/>
            <person name="Haridas S."/>
            <person name="Lipzen A."/>
            <person name="Labutti K."/>
            <person name="Grigoriev I.V."/>
            <person name="Murat C."/>
            <person name="Martin F."/>
            <person name="Albertini E."/>
            <person name="Donnini D."/>
            <person name="Bonito G."/>
        </authorList>
    </citation>
    <scope>NUCLEOTIDE SEQUENCE [LARGE SCALE GENOMIC DNA]</scope>
    <source>
        <strain evidence="4 5">Sb_GMNB300</strain>
    </source>
</reference>
<dbReference type="PROSITE" id="PS50157">
    <property type="entry name" value="ZINC_FINGER_C2H2_2"/>
    <property type="match status" value="1"/>
</dbReference>
<organism evidence="4 5">
    <name type="scientific">Sphaerosporella brunnea</name>
    <dbReference type="NCBI Taxonomy" id="1250544"/>
    <lineage>
        <taxon>Eukaryota</taxon>
        <taxon>Fungi</taxon>
        <taxon>Dikarya</taxon>
        <taxon>Ascomycota</taxon>
        <taxon>Pezizomycotina</taxon>
        <taxon>Pezizomycetes</taxon>
        <taxon>Pezizales</taxon>
        <taxon>Pyronemataceae</taxon>
        <taxon>Sphaerosporella</taxon>
    </lineage>
</organism>
<evidence type="ECO:0000313" key="5">
    <source>
        <dbReference type="Proteomes" id="UP000326924"/>
    </source>
</evidence>
<dbReference type="InterPro" id="IPR013087">
    <property type="entry name" value="Znf_C2H2_type"/>
</dbReference>
<evidence type="ECO:0000256" key="2">
    <source>
        <dbReference type="SAM" id="MobiDB-lite"/>
    </source>
</evidence>
<dbReference type="AlphaFoldDB" id="A0A5J5EEF9"/>
<evidence type="ECO:0000259" key="3">
    <source>
        <dbReference type="PROSITE" id="PS50157"/>
    </source>
</evidence>
<feature type="compositionally biased region" description="Basic and acidic residues" evidence="2">
    <location>
        <begin position="408"/>
        <end position="426"/>
    </location>
</feature>
<keyword evidence="1" id="KW-0863">Zinc-finger</keyword>
<feature type="region of interest" description="Disordered" evidence="2">
    <location>
        <begin position="25"/>
        <end position="44"/>
    </location>
</feature>
<dbReference type="GO" id="GO:0008270">
    <property type="term" value="F:zinc ion binding"/>
    <property type="evidence" value="ECO:0007669"/>
    <property type="project" value="UniProtKB-KW"/>
</dbReference>
<keyword evidence="1" id="KW-0479">Metal-binding</keyword>
<name>A0A5J5EEF9_9PEZI</name>
<proteinExistence type="predicted"/>